<evidence type="ECO:0000256" key="4">
    <source>
        <dbReference type="ARBA" id="ARBA00023004"/>
    </source>
</evidence>
<dbReference type="InterPro" id="IPR005956">
    <property type="entry name" value="4OHPhenylPyrv_dOase"/>
</dbReference>
<dbReference type="NCBIfam" id="TIGR01263">
    <property type="entry name" value="4HPPD"/>
    <property type="match status" value="1"/>
</dbReference>
<reference evidence="7 8" key="1">
    <citation type="submission" date="2020-07" db="EMBL/GenBank/DDBJ databases">
        <authorList>
            <person name="Zhuang K."/>
            <person name="Ran Y."/>
        </authorList>
    </citation>
    <scope>NUCLEOTIDE SEQUENCE [LARGE SCALE GENOMIC DNA]</scope>
    <source>
        <strain evidence="7 8">WCH-YHL-001</strain>
    </source>
</reference>
<dbReference type="PIRSF" id="PIRSF009283">
    <property type="entry name" value="HPP_dOase"/>
    <property type="match status" value="1"/>
</dbReference>
<name>A0A7D6VD61_9NOCA</name>
<evidence type="ECO:0000256" key="5">
    <source>
        <dbReference type="PIRSR" id="PIRSR009283-1"/>
    </source>
</evidence>
<dbReference type="PANTHER" id="PTHR11959">
    <property type="entry name" value="4-HYDROXYPHENYLPYRUVATE DIOXYGENASE"/>
    <property type="match status" value="1"/>
</dbReference>
<dbReference type="AlphaFoldDB" id="A0A7D6VD61"/>
<dbReference type="Gene3D" id="3.10.180.10">
    <property type="entry name" value="2,3-Dihydroxybiphenyl 1,2-Dioxygenase, domain 1"/>
    <property type="match status" value="2"/>
</dbReference>
<dbReference type="InterPro" id="IPR041735">
    <property type="entry name" value="4OHPhenylPyrv_dOase_C"/>
</dbReference>
<dbReference type="Proteomes" id="UP000515512">
    <property type="component" value="Chromosome"/>
</dbReference>
<dbReference type="KEGG" id="nhu:H0264_30685"/>
<dbReference type="CDD" id="cd07250">
    <property type="entry name" value="HPPD_C_like"/>
    <property type="match status" value="1"/>
</dbReference>
<dbReference type="GO" id="GO:0006572">
    <property type="term" value="P:L-tyrosine catabolic process"/>
    <property type="evidence" value="ECO:0007669"/>
    <property type="project" value="TreeGrafter"/>
</dbReference>
<evidence type="ECO:0000256" key="1">
    <source>
        <dbReference type="ARBA" id="ARBA00005877"/>
    </source>
</evidence>
<keyword evidence="2 5" id="KW-0479">Metal-binding</keyword>
<dbReference type="InterPro" id="IPR004360">
    <property type="entry name" value="Glyas_Fos-R_dOase_dom"/>
</dbReference>
<dbReference type="InterPro" id="IPR041736">
    <property type="entry name" value="4OHPhenylPyrv_dOase_N"/>
</dbReference>
<dbReference type="PANTHER" id="PTHR11959:SF1">
    <property type="entry name" value="4-HYDROXYPHENYLPYRUVATE DIOXYGENASE"/>
    <property type="match status" value="1"/>
</dbReference>
<feature type="domain" description="VOC" evidence="6">
    <location>
        <begin position="5"/>
        <end position="135"/>
    </location>
</feature>
<dbReference type="GO" id="GO:0003868">
    <property type="term" value="F:4-hydroxyphenylpyruvate dioxygenase activity"/>
    <property type="evidence" value="ECO:0007669"/>
    <property type="project" value="UniProtKB-EC"/>
</dbReference>
<evidence type="ECO:0000313" key="7">
    <source>
        <dbReference type="EMBL" id="QLY29575.1"/>
    </source>
</evidence>
<organism evidence="7 8">
    <name type="scientific">Nocardia huaxiensis</name>
    <dbReference type="NCBI Taxonomy" id="2755382"/>
    <lineage>
        <taxon>Bacteria</taxon>
        <taxon>Bacillati</taxon>
        <taxon>Actinomycetota</taxon>
        <taxon>Actinomycetes</taxon>
        <taxon>Mycobacteriales</taxon>
        <taxon>Nocardiaceae</taxon>
        <taxon>Nocardia</taxon>
    </lineage>
</organism>
<dbReference type="SUPFAM" id="SSF54593">
    <property type="entry name" value="Glyoxalase/Bleomycin resistance protein/Dihydroxybiphenyl dioxygenase"/>
    <property type="match status" value="1"/>
</dbReference>
<comment type="similarity">
    <text evidence="1">Belongs to the 4HPPD family.</text>
</comment>
<protein>
    <submittedName>
        <fullName evidence="7">4-hydroxyphenylpyruvate dioxygenase</fullName>
        <ecNumber evidence="7">1.13.11.27</ecNumber>
    </submittedName>
</protein>
<dbReference type="InterPro" id="IPR037523">
    <property type="entry name" value="VOC_core"/>
</dbReference>
<dbReference type="PROSITE" id="PS51819">
    <property type="entry name" value="VOC"/>
    <property type="match status" value="2"/>
</dbReference>
<dbReference type="CDD" id="cd08342">
    <property type="entry name" value="HPPD_N_like"/>
    <property type="match status" value="1"/>
</dbReference>
<dbReference type="Pfam" id="PF00903">
    <property type="entry name" value="Glyoxalase"/>
    <property type="match status" value="2"/>
</dbReference>
<keyword evidence="3" id="KW-0677">Repeat</keyword>
<evidence type="ECO:0000256" key="3">
    <source>
        <dbReference type="ARBA" id="ARBA00022737"/>
    </source>
</evidence>
<sequence>MDIQGIDHIEFCVGDAQQSAFYLCTAFGFRTEGLGGPETGLAGQRSLLLRHGDIRLVLTSALEPDHPAARYVAAHGDGVSCVALGTADARAAFDLAVARGAEPLAAPREYRLGRERVVTAEVGGFGDVRHRFVQRSDPAGEFLPGAMSTLATDPEPRPELLRVVDHVAVCLPAGTLPATVAYYEQVFGFRTVFEEHIEVGEQAMNSKVVQSDSTGVTFTLIEPDTAFRPGQIDRFLTAHRGAGVQHLAFLTADIIGAVTAFEDRGARFLHTPASYYAGLRARFGDPGLGLEQLRDTHVLVDRDHWGEVFQVFSRSVHARETFFLELIDRHGAKTFGSGNIKALYQAVQTAESQSDLVTASAEEL</sequence>
<dbReference type="GO" id="GO:0046872">
    <property type="term" value="F:metal ion binding"/>
    <property type="evidence" value="ECO:0007669"/>
    <property type="project" value="UniProtKB-KW"/>
</dbReference>
<feature type="binding site" evidence="5">
    <location>
        <position position="246"/>
    </location>
    <ligand>
        <name>Fe cation</name>
        <dbReference type="ChEBI" id="CHEBI:24875"/>
    </ligand>
</feature>
<proteinExistence type="inferred from homology"/>
<keyword evidence="7" id="KW-0670">Pyruvate</keyword>
<feature type="binding site" evidence="5">
    <location>
        <position position="166"/>
    </location>
    <ligand>
        <name>Fe cation</name>
        <dbReference type="ChEBI" id="CHEBI:24875"/>
    </ligand>
</feature>
<dbReference type="InterPro" id="IPR029068">
    <property type="entry name" value="Glyas_Bleomycin-R_OHBP_Dase"/>
</dbReference>
<keyword evidence="8" id="KW-1185">Reference proteome</keyword>
<accession>A0A7D6VD61</accession>
<dbReference type="RefSeq" id="WP_181580779.1">
    <property type="nucleotide sequence ID" value="NZ_CP059399.1"/>
</dbReference>
<feature type="binding site" evidence="5">
    <location>
        <position position="325"/>
    </location>
    <ligand>
        <name>Fe cation</name>
        <dbReference type="ChEBI" id="CHEBI:24875"/>
    </ligand>
</feature>
<dbReference type="EC" id="1.13.11.27" evidence="7"/>
<keyword evidence="7" id="KW-0223">Dioxygenase</keyword>
<keyword evidence="7" id="KW-0560">Oxidoreductase</keyword>
<comment type="cofactor">
    <cofactor evidence="5">
        <name>Fe cation</name>
        <dbReference type="ChEBI" id="CHEBI:24875"/>
    </cofactor>
    <text evidence="5">Binds 1 Fe cation per subunit.</text>
</comment>
<evidence type="ECO:0000313" key="8">
    <source>
        <dbReference type="Proteomes" id="UP000515512"/>
    </source>
</evidence>
<keyword evidence="4 5" id="KW-0408">Iron</keyword>
<dbReference type="EMBL" id="CP059399">
    <property type="protein sequence ID" value="QLY29575.1"/>
    <property type="molecule type" value="Genomic_DNA"/>
</dbReference>
<evidence type="ECO:0000256" key="2">
    <source>
        <dbReference type="ARBA" id="ARBA00022723"/>
    </source>
</evidence>
<gene>
    <name evidence="7" type="primary">hppD</name>
    <name evidence="7" type="ORF">H0264_30685</name>
</gene>
<evidence type="ECO:0000259" key="6">
    <source>
        <dbReference type="PROSITE" id="PS51819"/>
    </source>
</evidence>
<feature type="domain" description="VOC" evidence="6">
    <location>
        <begin position="163"/>
        <end position="314"/>
    </location>
</feature>